<feature type="domain" description="RagB/SusD" evidence="6">
    <location>
        <begin position="290"/>
        <end position="611"/>
    </location>
</feature>
<protein>
    <recommendedName>
        <fullName evidence="10">RagB/SusD family nutrient uptake outer membrane protein</fullName>
    </recommendedName>
</protein>
<dbReference type="RefSeq" id="WP_183670977.1">
    <property type="nucleotide sequence ID" value="NZ_BMPB01000012.1"/>
</dbReference>
<name>A0ABR6KMD4_9BACT</name>
<evidence type="ECO:0000256" key="3">
    <source>
        <dbReference type="ARBA" id="ARBA00022729"/>
    </source>
</evidence>
<keyword evidence="3" id="KW-0732">Signal</keyword>
<organism evidence="8 9">
    <name type="scientific">Parabacteroides faecis</name>
    <dbReference type="NCBI Taxonomy" id="1217282"/>
    <lineage>
        <taxon>Bacteria</taxon>
        <taxon>Pseudomonadati</taxon>
        <taxon>Bacteroidota</taxon>
        <taxon>Bacteroidia</taxon>
        <taxon>Bacteroidales</taxon>
        <taxon>Tannerellaceae</taxon>
        <taxon>Parabacteroides</taxon>
    </lineage>
</organism>
<dbReference type="InterPro" id="IPR012944">
    <property type="entry name" value="SusD_RagB_dom"/>
</dbReference>
<dbReference type="Gene3D" id="1.25.40.390">
    <property type="match status" value="1"/>
</dbReference>
<evidence type="ECO:0000259" key="6">
    <source>
        <dbReference type="Pfam" id="PF07980"/>
    </source>
</evidence>
<keyword evidence="5" id="KW-0998">Cell outer membrane</keyword>
<accession>A0ABR6KMD4</accession>
<comment type="subcellular location">
    <subcellularLocation>
        <location evidence="1">Cell outer membrane</location>
    </subcellularLocation>
</comment>
<dbReference type="PROSITE" id="PS51257">
    <property type="entry name" value="PROKAR_LIPOPROTEIN"/>
    <property type="match status" value="1"/>
</dbReference>
<evidence type="ECO:0000313" key="8">
    <source>
        <dbReference type="EMBL" id="MBB4622615.1"/>
    </source>
</evidence>
<evidence type="ECO:0008006" key="10">
    <source>
        <dbReference type="Google" id="ProtNLM"/>
    </source>
</evidence>
<evidence type="ECO:0000313" key="9">
    <source>
        <dbReference type="Proteomes" id="UP000533637"/>
    </source>
</evidence>
<dbReference type="SUPFAM" id="SSF48452">
    <property type="entry name" value="TPR-like"/>
    <property type="match status" value="1"/>
</dbReference>
<gene>
    <name evidence="8" type="ORF">GGQ57_002515</name>
</gene>
<feature type="domain" description="SusD-like N-terminal" evidence="7">
    <location>
        <begin position="95"/>
        <end position="213"/>
    </location>
</feature>
<comment type="caution">
    <text evidence="8">The sequence shown here is derived from an EMBL/GenBank/DDBJ whole genome shotgun (WGS) entry which is preliminary data.</text>
</comment>
<dbReference type="Pfam" id="PF07980">
    <property type="entry name" value="SusD_RagB"/>
    <property type="match status" value="1"/>
</dbReference>
<dbReference type="EMBL" id="JACHOC010000004">
    <property type="protein sequence ID" value="MBB4622615.1"/>
    <property type="molecule type" value="Genomic_DNA"/>
</dbReference>
<dbReference type="Pfam" id="PF14322">
    <property type="entry name" value="SusD-like_3"/>
    <property type="match status" value="1"/>
</dbReference>
<proteinExistence type="inferred from homology"/>
<dbReference type="InterPro" id="IPR033985">
    <property type="entry name" value="SusD-like_N"/>
</dbReference>
<keyword evidence="4" id="KW-0472">Membrane</keyword>
<keyword evidence="9" id="KW-1185">Reference proteome</keyword>
<reference evidence="8 9" key="1">
    <citation type="submission" date="2020-08" db="EMBL/GenBank/DDBJ databases">
        <title>Genomic Encyclopedia of Type Strains, Phase IV (KMG-IV): sequencing the most valuable type-strain genomes for metagenomic binning, comparative biology and taxonomic classification.</title>
        <authorList>
            <person name="Goeker M."/>
        </authorList>
    </citation>
    <scope>NUCLEOTIDE SEQUENCE [LARGE SCALE GENOMIC DNA]</scope>
    <source>
        <strain evidence="8 9">DSM 102983</strain>
    </source>
</reference>
<evidence type="ECO:0000256" key="2">
    <source>
        <dbReference type="ARBA" id="ARBA00006275"/>
    </source>
</evidence>
<evidence type="ECO:0000256" key="4">
    <source>
        <dbReference type="ARBA" id="ARBA00023136"/>
    </source>
</evidence>
<evidence type="ECO:0000259" key="7">
    <source>
        <dbReference type="Pfam" id="PF14322"/>
    </source>
</evidence>
<sequence>MKKKYIYSACLAFTLAFCGCSDFLDRDPDRILSDEQVFSDEKMITSVLANFYGRMEWGQRITDAGSYVCLDEALRSSGGPDLFRTFGDDHWRIYDYGLIRNINQFLASLNNTDVISEERKNQLRGEVRFMRAYTYFCMCRCMGGMPIVGDEVFSYESGMDITTLQYPRSTEAELYDYVIKECTEIAADGMLPSEASKNSARATKWAALALKARAAVYAGSIANYNNKMENPVSTPGSEVGIPASKASEYYKIAYDAAKAVIDGGVYVLQNNISDKADNFYAATTLKDNNTEVIWARDYKGPSNYQGWTRDNVPSSHAEDIDQAYLGPVLNLVEDFEYIGNRDGKLNIKNSDGSYIAYDKAIDLFKDKDPRLFATVIVPGSSFRGSEVVLRAGVKRNESGEWKSYHGKRGQDVTSRGLIITPVNGPMTTGDDQYVNKSGFFVRKFMDETVGATTRGRGSEVWFPRFRVSEMYLIAAEAAMEMNDQDNACRYLNAVRERAGIQPLNGTITLNDIVRENRVEFAFENHRFYDLKRWRLADKLWDNNENTSTAIHRVLFPYQIDQVGDPNDLKWVFDATTTYMSPYPRYFQPKNYYNFINQDWINRNPKMVKNPYQS</sequence>
<evidence type="ECO:0000256" key="5">
    <source>
        <dbReference type="ARBA" id="ARBA00023237"/>
    </source>
</evidence>
<comment type="similarity">
    <text evidence="2">Belongs to the SusD family.</text>
</comment>
<evidence type="ECO:0000256" key="1">
    <source>
        <dbReference type="ARBA" id="ARBA00004442"/>
    </source>
</evidence>
<dbReference type="InterPro" id="IPR011990">
    <property type="entry name" value="TPR-like_helical_dom_sf"/>
</dbReference>
<dbReference type="Proteomes" id="UP000533637">
    <property type="component" value="Unassembled WGS sequence"/>
</dbReference>